<gene>
    <name evidence="1" type="ORF">GCM10018785_35760</name>
</gene>
<dbReference type="Proteomes" id="UP000608024">
    <property type="component" value="Unassembled WGS sequence"/>
</dbReference>
<dbReference type="AlphaFoldDB" id="A0A919DML5"/>
<reference evidence="1" key="2">
    <citation type="submission" date="2020-09" db="EMBL/GenBank/DDBJ databases">
        <authorList>
            <person name="Sun Q."/>
            <person name="Ohkuma M."/>
        </authorList>
    </citation>
    <scope>NUCLEOTIDE SEQUENCE</scope>
    <source>
        <strain evidence="1">JCM 4784</strain>
    </source>
</reference>
<proteinExistence type="predicted"/>
<dbReference type="RefSeq" id="WP_190136956.1">
    <property type="nucleotide sequence ID" value="NZ_BNBT01000049.1"/>
</dbReference>
<accession>A0A919DML5</accession>
<evidence type="ECO:0000313" key="1">
    <source>
        <dbReference type="EMBL" id="GHE63723.1"/>
    </source>
</evidence>
<comment type="caution">
    <text evidence="1">The sequence shown here is derived from an EMBL/GenBank/DDBJ whole genome shotgun (WGS) entry which is preliminary data.</text>
</comment>
<protein>
    <submittedName>
        <fullName evidence="1">Uncharacterized protein</fullName>
    </submittedName>
</protein>
<keyword evidence="2" id="KW-1185">Reference proteome</keyword>
<dbReference type="EMBL" id="BNBT01000049">
    <property type="protein sequence ID" value="GHE63723.1"/>
    <property type="molecule type" value="Genomic_DNA"/>
</dbReference>
<reference evidence="1" key="1">
    <citation type="journal article" date="2014" name="Int. J. Syst. Evol. Microbiol.">
        <title>Complete genome sequence of Corynebacterium casei LMG S-19264T (=DSM 44701T), isolated from a smear-ripened cheese.</title>
        <authorList>
            <consortium name="US DOE Joint Genome Institute (JGI-PGF)"/>
            <person name="Walter F."/>
            <person name="Albersmeier A."/>
            <person name="Kalinowski J."/>
            <person name="Ruckert C."/>
        </authorList>
    </citation>
    <scope>NUCLEOTIDE SEQUENCE</scope>
    <source>
        <strain evidence="1">JCM 4784</strain>
    </source>
</reference>
<organism evidence="1 2">
    <name type="scientific">Streptomyces longispororuber</name>
    <dbReference type="NCBI Taxonomy" id="68230"/>
    <lineage>
        <taxon>Bacteria</taxon>
        <taxon>Bacillati</taxon>
        <taxon>Actinomycetota</taxon>
        <taxon>Actinomycetes</taxon>
        <taxon>Kitasatosporales</taxon>
        <taxon>Streptomycetaceae</taxon>
        <taxon>Streptomyces</taxon>
    </lineage>
</organism>
<sequence length="52" mass="5832">MVLDSVVDHSRKAPAFLAGTARAQEGTFRAAARWCARRKSCTLHGHERRPRV</sequence>
<name>A0A919DML5_9ACTN</name>
<evidence type="ECO:0000313" key="2">
    <source>
        <dbReference type="Proteomes" id="UP000608024"/>
    </source>
</evidence>